<evidence type="ECO:0000313" key="1">
    <source>
        <dbReference type="Ensembl" id="ENSLACP00000015989.1"/>
    </source>
</evidence>
<dbReference type="GeneTree" id="ENSGT00390000004450"/>
<dbReference type="AlphaFoldDB" id="H3B268"/>
<dbReference type="PANTHER" id="PTHR34221">
    <property type="entry name" value="HYPOTHETICAL PROTEIN LOC691189"/>
    <property type="match status" value="1"/>
</dbReference>
<dbReference type="OMA" id="RRNCPKL"/>
<dbReference type="PANTHER" id="PTHR34221:SF3">
    <property type="match status" value="1"/>
</dbReference>
<sequence length="143" mass="15541">EKQFVLDCVAVNSIAKDYNRSLPKLGSVIPPYNAQKDCYVTSYFRSKPIPPLLRKTGQSGGGTSTYGKLADLFQQKGAAALYIRTRNTTGAGHSADQVIGHRAFLASVKPVIGYNGLSGYRRNTPSLRYLPSPFGVATSIYLH</sequence>
<evidence type="ECO:0000313" key="2">
    <source>
        <dbReference type="Proteomes" id="UP000008672"/>
    </source>
</evidence>
<reference evidence="1" key="3">
    <citation type="submission" date="2025-09" db="UniProtKB">
        <authorList>
            <consortium name="Ensembl"/>
        </authorList>
    </citation>
    <scope>IDENTIFICATION</scope>
</reference>
<reference evidence="1" key="2">
    <citation type="submission" date="2025-08" db="UniProtKB">
        <authorList>
            <consortium name="Ensembl"/>
        </authorList>
    </citation>
    <scope>IDENTIFICATION</scope>
</reference>
<keyword evidence="2" id="KW-1185">Reference proteome</keyword>
<dbReference type="EMBL" id="AFYH01109839">
    <property type="status" value="NOT_ANNOTATED_CDS"/>
    <property type="molecule type" value="Genomic_DNA"/>
</dbReference>
<accession>H3B268</accession>
<dbReference type="Ensembl" id="ENSLACT00000016100.1">
    <property type="protein sequence ID" value="ENSLACP00000015989.1"/>
    <property type="gene ID" value="ENSLACG00000014079.1"/>
</dbReference>
<reference evidence="2" key="1">
    <citation type="submission" date="2011-08" db="EMBL/GenBank/DDBJ databases">
        <title>The draft genome of Latimeria chalumnae.</title>
        <authorList>
            <person name="Di Palma F."/>
            <person name="Alfoldi J."/>
            <person name="Johnson J."/>
            <person name="Berlin A."/>
            <person name="Gnerre S."/>
            <person name="Jaffe D."/>
            <person name="MacCallum I."/>
            <person name="Young S."/>
            <person name="Walker B.J."/>
            <person name="Lander E."/>
            <person name="Lindblad-Toh K."/>
        </authorList>
    </citation>
    <scope>NUCLEOTIDE SEQUENCE [LARGE SCALE GENOMIC DNA]</scope>
    <source>
        <strain evidence="2">Wild caught</strain>
    </source>
</reference>
<protein>
    <submittedName>
        <fullName evidence="1">Uncharacterized protein</fullName>
    </submittedName>
</protein>
<dbReference type="Proteomes" id="UP000008672">
    <property type="component" value="Unassembled WGS sequence"/>
</dbReference>
<dbReference type="HOGENOM" id="CLU_120758_0_0_1"/>
<proteinExistence type="predicted"/>
<name>H3B268_LATCH</name>
<dbReference type="Pfam" id="PF15075">
    <property type="entry name" value="SPMAP1-like"/>
    <property type="match status" value="1"/>
</dbReference>
<dbReference type="InParanoid" id="H3B268"/>
<organism evidence="1 2">
    <name type="scientific">Latimeria chalumnae</name>
    <name type="common">Coelacanth</name>
    <dbReference type="NCBI Taxonomy" id="7897"/>
    <lineage>
        <taxon>Eukaryota</taxon>
        <taxon>Metazoa</taxon>
        <taxon>Chordata</taxon>
        <taxon>Craniata</taxon>
        <taxon>Vertebrata</taxon>
        <taxon>Euteleostomi</taxon>
        <taxon>Coelacanthiformes</taxon>
        <taxon>Coelacanthidae</taxon>
        <taxon>Latimeria</taxon>
    </lineage>
</organism>
<dbReference type="eggNOG" id="ENOG502S1V2">
    <property type="taxonomic scope" value="Eukaryota"/>
</dbReference>
<dbReference type="InterPro" id="IPR028027">
    <property type="entry name" value="SPMAP1"/>
</dbReference>